<dbReference type="EMBL" id="RQXX01000002">
    <property type="protein sequence ID" value="RVV98323.1"/>
    <property type="molecule type" value="Genomic_DNA"/>
</dbReference>
<evidence type="ECO:0000313" key="4">
    <source>
        <dbReference type="EMBL" id="RVV98323.1"/>
    </source>
</evidence>
<dbReference type="PANTHER" id="PTHR13847:SF289">
    <property type="entry name" value="GLYCINE OXIDASE"/>
    <property type="match status" value="1"/>
</dbReference>
<accession>A0A438AHW8</accession>
<comment type="caution">
    <text evidence="4">The sequence shown here is derived from an EMBL/GenBank/DDBJ whole genome shotgun (WGS) entry which is preliminary data.</text>
</comment>
<dbReference type="GO" id="GO:0005737">
    <property type="term" value="C:cytoplasm"/>
    <property type="evidence" value="ECO:0007669"/>
    <property type="project" value="TreeGrafter"/>
</dbReference>
<keyword evidence="1" id="KW-0560">Oxidoreductase</keyword>
<feature type="domain" description="FAD dependent oxidoreductase" evidence="3">
    <location>
        <begin position="31"/>
        <end position="425"/>
    </location>
</feature>
<dbReference type="SUPFAM" id="SSF54373">
    <property type="entry name" value="FAD-linked reductases, C-terminal domain"/>
    <property type="match status" value="1"/>
</dbReference>
<proteinExistence type="predicted"/>
<dbReference type="InterPro" id="IPR036188">
    <property type="entry name" value="FAD/NAD-bd_sf"/>
</dbReference>
<dbReference type="OrthoDB" id="9805337at2"/>
<organism evidence="4 5">
    <name type="scientific">Mesobaculum littorinae</name>
    <dbReference type="NCBI Taxonomy" id="2486419"/>
    <lineage>
        <taxon>Bacteria</taxon>
        <taxon>Pseudomonadati</taxon>
        <taxon>Pseudomonadota</taxon>
        <taxon>Alphaproteobacteria</taxon>
        <taxon>Rhodobacterales</taxon>
        <taxon>Roseobacteraceae</taxon>
        <taxon>Mesobaculum</taxon>
    </lineage>
</organism>
<evidence type="ECO:0000256" key="1">
    <source>
        <dbReference type="ARBA" id="ARBA00023002"/>
    </source>
</evidence>
<keyword evidence="5" id="KW-1185">Reference proteome</keyword>
<reference evidence="4 5" key="1">
    <citation type="submission" date="2018-11" db="EMBL/GenBank/DDBJ databases">
        <title>Mesobaculum littorinae gen. nov., sp. nov., isolated from Littorina scabra that represents a novel genus of the order Rhodobacteraceae.</title>
        <authorList>
            <person name="Li F."/>
        </authorList>
    </citation>
    <scope>NUCLEOTIDE SEQUENCE [LARGE SCALE GENOMIC DNA]</scope>
    <source>
        <strain evidence="4 5">M0103</strain>
    </source>
</reference>
<sequence>MILPPGAHTTGPTDQGHHGSDPHAPGAPGRRVTVIGAGIVGVTTALALQIAGHAVTLLDRGAVAGGTSGGNAGAFAFSDIEPLASPGILRKAPGWLMDPLGPLSLRPGHAVRMLPWLYHFWRSGQPGRQAGAIAAQARLMDLSRAALDRLLPAVEGAALVRREGQLQVYEGAAEFRASLPAWELKRAHGIAFDLLGGPGALAEIQPGLAPRFTHAGFVPGWLNVTDPLLWTRHLAQSFVAAGGMIARGEVRGLTQRDHGVEIATPDGPRHADQVVVAAGAWSHRLARTLGDRIPLETERGYNTTFPDARIAEGIDLRTHVTFVRHGFVVSRVGEGLRIGGAVELGGLRLPPDYRRADVLVGKARTFFPGFDPTGGTRWMGFRPSMPDSLPAIGRSPRAPGVIYAFGHGHLGLTQSAATAELVAALAAGRQPALDLAPYAPLRFGGAPRGDGT</sequence>
<dbReference type="AlphaFoldDB" id="A0A438AHW8"/>
<dbReference type="RefSeq" id="WP_127905556.1">
    <property type="nucleotide sequence ID" value="NZ_RQXX01000002.1"/>
</dbReference>
<dbReference type="PANTHER" id="PTHR13847">
    <property type="entry name" value="SARCOSINE DEHYDROGENASE-RELATED"/>
    <property type="match status" value="1"/>
</dbReference>
<dbReference type="GO" id="GO:0016491">
    <property type="term" value="F:oxidoreductase activity"/>
    <property type="evidence" value="ECO:0007669"/>
    <property type="project" value="UniProtKB-KW"/>
</dbReference>
<name>A0A438AHW8_9RHOB</name>
<protein>
    <submittedName>
        <fullName evidence="4">FAD-dependent oxidoreductase</fullName>
    </submittedName>
</protein>
<dbReference type="InterPro" id="IPR006076">
    <property type="entry name" value="FAD-dep_OxRdtase"/>
</dbReference>
<feature type="region of interest" description="Disordered" evidence="2">
    <location>
        <begin position="1"/>
        <end position="30"/>
    </location>
</feature>
<gene>
    <name evidence="4" type="ORF">EKE94_05195</name>
</gene>
<evidence type="ECO:0000259" key="3">
    <source>
        <dbReference type="Pfam" id="PF01266"/>
    </source>
</evidence>
<dbReference type="Proteomes" id="UP000285908">
    <property type="component" value="Unassembled WGS sequence"/>
</dbReference>
<evidence type="ECO:0000256" key="2">
    <source>
        <dbReference type="SAM" id="MobiDB-lite"/>
    </source>
</evidence>
<evidence type="ECO:0000313" key="5">
    <source>
        <dbReference type="Proteomes" id="UP000285908"/>
    </source>
</evidence>
<dbReference type="Gene3D" id="3.30.9.10">
    <property type="entry name" value="D-Amino Acid Oxidase, subunit A, domain 2"/>
    <property type="match status" value="1"/>
</dbReference>
<dbReference type="Pfam" id="PF01266">
    <property type="entry name" value="DAO"/>
    <property type="match status" value="1"/>
</dbReference>
<dbReference type="Gene3D" id="3.50.50.60">
    <property type="entry name" value="FAD/NAD(P)-binding domain"/>
    <property type="match status" value="2"/>
</dbReference>
<dbReference type="SUPFAM" id="SSF51905">
    <property type="entry name" value="FAD/NAD(P)-binding domain"/>
    <property type="match status" value="1"/>
</dbReference>